<dbReference type="AlphaFoldDB" id="Q30VV1"/>
<name>Q30VV1_OLEA2</name>
<keyword evidence="2" id="KW-1185">Reference proteome</keyword>
<accession>Q30VV1</accession>
<organism evidence="1 2">
    <name type="scientific">Oleidesulfovibrio alaskensis (strain ATCC BAA-1058 / DSM 17464 / G20)</name>
    <name type="common">Desulfovibrio alaskensis</name>
    <dbReference type="NCBI Taxonomy" id="207559"/>
    <lineage>
        <taxon>Bacteria</taxon>
        <taxon>Pseudomonadati</taxon>
        <taxon>Thermodesulfobacteriota</taxon>
        <taxon>Desulfovibrionia</taxon>
        <taxon>Desulfovibrionales</taxon>
        <taxon>Desulfovibrionaceae</taxon>
        <taxon>Oleidesulfovibrio</taxon>
    </lineage>
</organism>
<reference evidence="1 2" key="1">
    <citation type="journal article" date="2011" name="J. Bacteriol.">
        <title>Complete genome sequence and updated annotation of Desulfovibrio alaskensis G20.</title>
        <authorList>
            <person name="Hauser L.J."/>
            <person name="Land M.L."/>
            <person name="Brown S.D."/>
            <person name="Larimer F."/>
            <person name="Keller K.L."/>
            <person name="Rapp-Giles B.J."/>
            <person name="Price M.N."/>
            <person name="Lin M."/>
            <person name="Bruce D.C."/>
            <person name="Detter J.C."/>
            <person name="Tapia R."/>
            <person name="Han C.S."/>
            <person name="Goodwin L.A."/>
            <person name="Cheng J.F."/>
            <person name="Pitluck S."/>
            <person name="Copeland A."/>
            <person name="Lucas S."/>
            <person name="Nolan M."/>
            <person name="Lapidus A.L."/>
            <person name="Palumbo A.V."/>
            <person name="Wall J.D."/>
        </authorList>
    </citation>
    <scope>NUCLEOTIDE SEQUENCE [LARGE SCALE GENOMIC DNA]</scope>
    <source>
        <strain evidence="2">ATCC BAA 1058 / DSM 17464 / G20</strain>
    </source>
</reference>
<evidence type="ECO:0000313" key="2">
    <source>
        <dbReference type="Proteomes" id="UP000002710"/>
    </source>
</evidence>
<dbReference type="Proteomes" id="UP000002710">
    <property type="component" value="Chromosome"/>
</dbReference>
<evidence type="ECO:0000313" key="1">
    <source>
        <dbReference type="EMBL" id="ABB40195.2"/>
    </source>
</evidence>
<dbReference type="eggNOG" id="ENOG5033XI3">
    <property type="taxonomic scope" value="Bacteria"/>
</dbReference>
<dbReference type="EMBL" id="CP000112">
    <property type="protein sequence ID" value="ABB40195.2"/>
    <property type="molecule type" value="Genomic_DNA"/>
</dbReference>
<gene>
    <name evidence="1" type="ordered locus">Dde_3401</name>
</gene>
<sequence>MVTTFHCQNLADPFVVNGNNVESGFLYLSYTGKTFVKVYQAWRGKAEDMGTTKWPLNEASITDNVENFLSIRLSPADMPKP</sequence>
<proteinExistence type="predicted"/>
<protein>
    <submittedName>
        <fullName evidence="1">Uncharacterized protein</fullName>
    </submittedName>
</protein>
<dbReference type="HOGENOM" id="CLU_2568215_0_0_7"/>
<dbReference type="KEGG" id="dde:Dde_3401"/>
<dbReference type="RefSeq" id="WP_011369116.1">
    <property type="nucleotide sequence ID" value="NC_007519.1"/>
</dbReference>